<protein>
    <submittedName>
        <fullName evidence="1">Uncharacterized protein</fullName>
    </submittedName>
</protein>
<keyword evidence="2" id="KW-1185">Reference proteome</keyword>
<evidence type="ECO:0000313" key="2">
    <source>
        <dbReference type="Proteomes" id="UP000245206"/>
    </source>
</evidence>
<dbReference type="Proteomes" id="UP000245206">
    <property type="component" value="Unassembled WGS sequence"/>
</dbReference>
<comment type="caution">
    <text evidence="1">The sequence shown here is derived from an EMBL/GenBank/DDBJ whole genome shotgun (WGS) entry which is preliminary data.</text>
</comment>
<organism evidence="1 2">
    <name type="scientific">Leptospira ellinghausenii</name>
    <dbReference type="NCBI Taxonomy" id="1917822"/>
    <lineage>
        <taxon>Bacteria</taxon>
        <taxon>Pseudomonadati</taxon>
        <taxon>Spirochaetota</taxon>
        <taxon>Spirochaetia</taxon>
        <taxon>Leptospirales</taxon>
        <taxon>Leptospiraceae</taxon>
        <taxon>Leptospira</taxon>
    </lineage>
</organism>
<accession>A0A2P2DHF6</accession>
<proteinExistence type="predicted"/>
<sequence length="60" mass="6808">MRRKETHATLTNKNIPKLSAIDRKNFEFEELSEIQGKDMGSKLVSIGIPTLDARLYSDLS</sequence>
<evidence type="ECO:0000313" key="1">
    <source>
        <dbReference type="EMBL" id="GBF44041.1"/>
    </source>
</evidence>
<dbReference type="EMBL" id="BFAZ01000009">
    <property type="protein sequence ID" value="GBF44041.1"/>
    <property type="molecule type" value="Genomic_DNA"/>
</dbReference>
<gene>
    <name evidence="1" type="ORF">LPTSP2_33440</name>
</gene>
<name>A0A2P2DHF6_9LEPT</name>
<dbReference type="AlphaFoldDB" id="A0A2P2DHF6"/>
<reference evidence="2" key="1">
    <citation type="journal article" date="2019" name="Microbiol. Immunol.">
        <title>Molecular and phenotypic characterization of Leptospira johnsonii sp. nov., Leptospira ellinghausenii sp. nov. and Leptospira ryugenii sp. nov. isolated from soil and water in Japan.</title>
        <authorList>
            <person name="Masuzawa T."/>
            <person name="Saito M."/>
            <person name="Nakao R."/>
            <person name="Nikaido Y."/>
            <person name="Matsumoto M."/>
            <person name="Ogawa M."/>
            <person name="Yokoyama M."/>
            <person name="Hidaka Y."/>
            <person name="Tomita J."/>
            <person name="Sakakibara K."/>
            <person name="Suzuki K."/>
            <person name="Yasuda S."/>
            <person name="Sato H."/>
            <person name="Yamaguchi M."/>
            <person name="Yoshida S.I."/>
            <person name="Koizumi N."/>
            <person name="Kawamura Y."/>
        </authorList>
    </citation>
    <scope>NUCLEOTIDE SEQUENCE [LARGE SCALE GENOMIC DNA]</scope>
    <source>
        <strain evidence="2">E18</strain>
    </source>
</reference>